<protein>
    <submittedName>
        <fullName evidence="4">Spermidine/spermine N(1)-acetyltransferase</fullName>
    </submittedName>
</protein>
<dbReference type="PANTHER" id="PTHR42919">
    <property type="entry name" value="N-ALPHA-ACETYLTRANSFERASE"/>
    <property type="match status" value="1"/>
</dbReference>
<proteinExistence type="predicted"/>
<dbReference type="PROSITE" id="PS51186">
    <property type="entry name" value="GNAT"/>
    <property type="match status" value="1"/>
</dbReference>
<dbReference type="SUPFAM" id="SSF55729">
    <property type="entry name" value="Acyl-CoA N-acyltransferases (Nat)"/>
    <property type="match status" value="1"/>
</dbReference>
<name>A0ABN6ZLP6_9FIRM</name>
<dbReference type="EMBL" id="AP028127">
    <property type="protein sequence ID" value="BEH91848.1"/>
    <property type="molecule type" value="Genomic_DNA"/>
</dbReference>
<gene>
    <name evidence="4" type="primary">paiA</name>
    <name evidence="4" type="ORF">T23_19500</name>
</gene>
<keyword evidence="1" id="KW-0808">Transferase</keyword>
<dbReference type="InterPro" id="IPR000182">
    <property type="entry name" value="GNAT_dom"/>
</dbReference>
<dbReference type="Gene3D" id="3.40.630.30">
    <property type="match status" value="1"/>
</dbReference>
<reference evidence="4" key="1">
    <citation type="journal article" date="2024" name="Int. J. Syst. Evol. Microbiol.">
        <title>Turicibacter faecis sp. nov., isolated from faeces of heart failure mouse model.</title>
        <authorList>
            <person name="Imamura Y."/>
            <person name="Motooka D."/>
            <person name="Nakajima Y."/>
            <person name="Ito S."/>
            <person name="Kitakaze M."/>
            <person name="Iida T."/>
            <person name="Nakamura S."/>
        </authorList>
    </citation>
    <scope>NUCLEOTIDE SEQUENCE</scope>
    <source>
        <strain evidence="4">TC023</strain>
    </source>
</reference>
<evidence type="ECO:0000313" key="5">
    <source>
        <dbReference type="Proteomes" id="UP001432099"/>
    </source>
</evidence>
<evidence type="ECO:0000256" key="2">
    <source>
        <dbReference type="ARBA" id="ARBA00023315"/>
    </source>
</evidence>
<dbReference type="InterPro" id="IPR051556">
    <property type="entry name" value="N-term/lysine_N-AcTrnsfr"/>
</dbReference>
<feature type="domain" description="N-acetyltransferase" evidence="3">
    <location>
        <begin position="19"/>
        <end position="171"/>
    </location>
</feature>
<sequence length="171" mass="20080">MSIHLQKITKNNVQDLQEVSIQTFTETFKDNNSEKSLNDYLNTAYELTKLEKELENPHSEFYFAYFNNELAGYLKININDAQSEKMGENALEVERIYIKKSFKRRGIGRHLIETAEQLAKKYQKNLMWLGVWEYNPKAIAFYETLGFKVIGAHSFFMGEEEQTDLIMSKQL</sequence>
<dbReference type="Proteomes" id="UP001432099">
    <property type="component" value="Chromosome"/>
</dbReference>
<evidence type="ECO:0000259" key="3">
    <source>
        <dbReference type="PROSITE" id="PS51186"/>
    </source>
</evidence>
<evidence type="ECO:0000313" key="4">
    <source>
        <dbReference type="EMBL" id="BEH91848.1"/>
    </source>
</evidence>
<dbReference type="RefSeq" id="WP_161832241.1">
    <property type="nucleotide sequence ID" value="NZ_AP028127.1"/>
</dbReference>
<organism evidence="4 5">
    <name type="scientific">Turicibacter faecis</name>
    <dbReference type="NCBI Taxonomy" id="2963365"/>
    <lineage>
        <taxon>Bacteria</taxon>
        <taxon>Bacillati</taxon>
        <taxon>Bacillota</taxon>
        <taxon>Erysipelotrichia</taxon>
        <taxon>Erysipelotrichales</taxon>
        <taxon>Turicibacteraceae</taxon>
        <taxon>Turicibacter</taxon>
    </lineage>
</organism>
<dbReference type="Pfam" id="PF00583">
    <property type="entry name" value="Acetyltransf_1"/>
    <property type="match status" value="1"/>
</dbReference>
<dbReference type="CDD" id="cd04301">
    <property type="entry name" value="NAT_SF"/>
    <property type="match status" value="1"/>
</dbReference>
<accession>A0ABN6ZLP6</accession>
<keyword evidence="2" id="KW-0012">Acyltransferase</keyword>
<dbReference type="PANTHER" id="PTHR42919:SF8">
    <property type="entry name" value="N-ALPHA-ACETYLTRANSFERASE 50"/>
    <property type="match status" value="1"/>
</dbReference>
<dbReference type="InterPro" id="IPR016181">
    <property type="entry name" value="Acyl_CoA_acyltransferase"/>
</dbReference>
<keyword evidence="5" id="KW-1185">Reference proteome</keyword>
<evidence type="ECO:0000256" key="1">
    <source>
        <dbReference type="ARBA" id="ARBA00022679"/>
    </source>
</evidence>